<dbReference type="AlphaFoldDB" id="A0A1G2MIF8"/>
<comment type="caution">
    <text evidence="1">The sequence shown here is derived from an EMBL/GenBank/DDBJ whole genome shotgun (WGS) entry which is preliminary data.</text>
</comment>
<dbReference type="Proteomes" id="UP000177130">
    <property type="component" value="Unassembled WGS sequence"/>
</dbReference>
<reference evidence="1 2" key="1">
    <citation type="journal article" date="2016" name="Nat. Commun.">
        <title>Thousands of microbial genomes shed light on interconnected biogeochemical processes in an aquifer system.</title>
        <authorList>
            <person name="Anantharaman K."/>
            <person name="Brown C.T."/>
            <person name="Hug L.A."/>
            <person name="Sharon I."/>
            <person name="Castelle C.J."/>
            <person name="Probst A.J."/>
            <person name="Thomas B.C."/>
            <person name="Singh A."/>
            <person name="Wilkins M.J."/>
            <person name="Karaoz U."/>
            <person name="Brodie E.L."/>
            <person name="Williams K.H."/>
            <person name="Hubbard S.S."/>
            <person name="Banfield J.F."/>
        </authorList>
    </citation>
    <scope>NUCLEOTIDE SEQUENCE [LARGE SCALE GENOMIC DNA]</scope>
</reference>
<organism evidence="1 2">
    <name type="scientific">Candidatus Taylorbacteria bacterium RIFCSPHIGHO2_02_FULL_43_32b</name>
    <dbReference type="NCBI Taxonomy" id="1802306"/>
    <lineage>
        <taxon>Bacteria</taxon>
        <taxon>Candidatus Tayloriibacteriota</taxon>
    </lineage>
</organism>
<dbReference type="STRING" id="1802306.A3C72_02820"/>
<accession>A0A1G2MIF8</accession>
<name>A0A1G2MIF8_9BACT</name>
<dbReference type="EMBL" id="MHRK01000047">
    <property type="protein sequence ID" value="OHA22821.1"/>
    <property type="molecule type" value="Genomic_DNA"/>
</dbReference>
<protein>
    <submittedName>
        <fullName evidence="1">Uncharacterized protein</fullName>
    </submittedName>
</protein>
<gene>
    <name evidence="1" type="ORF">A3C72_02820</name>
</gene>
<sequence>MFEKKDFLDENEKVKKTKILLLSAIDEFINYAKRNADFAQNGRLEDGKRTLKGTGFLISGNGLYGSNQFQTPSERAFEGDLRKITGETTKEKTLADSVSKSILLGEAKEFMPEVVLKIEKILQEYDSWGKLYEQKQQEKDWDFEPTPNFIEMSDRICEALETIKTEIT</sequence>
<proteinExistence type="predicted"/>
<evidence type="ECO:0000313" key="2">
    <source>
        <dbReference type="Proteomes" id="UP000177130"/>
    </source>
</evidence>
<evidence type="ECO:0000313" key="1">
    <source>
        <dbReference type="EMBL" id="OHA22821.1"/>
    </source>
</evidence>